<reference evidence="2" key="1">
    <citation type="submission" date="2025-08" db="UniProtKB">
        <authorList>
            <consortium name="Ensembl"/>
        </authorList>
    </citation>
    <scope>IDENTIFICATION</scope>
</reference>
<name>A0A3B4A8A3_9GOBI</name>
<feature type="domain" description="CASAMP N-terminal" evidence="1">
    <location>
        <begin position="17"/>
        <end position="47"/>
    </location>
</feature>
<dbReference type="AlphaFoldDB" id="A0A3B4A8A3"/>
<dbReference type="Proteomes" id="UP000261520">
    <property type="component" value="Unplaced"/>
</dbReference>
<dbReference type="Pfam" id="PF25532">
    <property type="entry name" value="CH_CAMSAP2_N"/>
    <property type="match status" value="1"/>
</dbReference>
<sequence length="67" mass="7560">MGEVQDVRDVKKPFVAPALKPFEHYDFSRAKICCNLTWLVSKAYGTESEQEEGGCVVEVLHLCTNQN</sequence>
<proteinExistence type="predicted"/>
<evidence type="ECO:0000313" key="2">
    <source>
        <dbReference type="Ensembl" id="ENSPMGP00000013278.1"/>
    </source>
</evidence>
<accession>A0A3B4A8A3</accession>
<evidence type="ECO:0000313" key="3">
    <source>
        <dbReference type="Proteomes" id="UP000261520"/>
    </source>
</evidence>
<dbReference type="InterPro" id="IPR058042">
    <property type="entry name" value="CAMSAP_N"/>
</dbReference>
<evidence type="ECO:0000259" key="1">
    <source>
        <dbReference type="Pfam" id="PF25532"/>
    </source>
</evidence>
<organism evidence="2 3">
    <name type="scientific">Periophthalmus magnuspinnatus</name>
    <dbReference type="NCBI Taxonomy" id="409849"/>
    <lineage>
        <taxon>Eukaryota</taxon>
        <taxon>Metazoa</taxon>
        <taxon>Chordata</taxon>
        <taxon>Craniata</taxon>
        <taxon>Vertebrata</taxon>
        <taxon>Euteleostomi</taxon>
        <taxon>Actinopterygii</taxon>
        <taxon>Neopterygii</taxon>
        <taxon>Teleostei</taxon>
        <taxon>Neoteleostei</taxon>
        <taxon>Acanthomorphata</taxon>
        <taxon>Gobiaria</taxon>
        <taxon>Gobiiformes</taxon>
        <taxon>Gobioidei</taxon>
        <taxon>Gobiidae</taxon>
        <taxon>Oxudercinae</taxon>
        <taxon>Periophthalmus</taxon>
    </lineage>
</organism>
<reference evidence="2" key="2">
    <citation type="submission" date="2025-09" db="UniProtKB">
        <authorList>
            <consortium name="Ensembl"/>
        </authorList>
    </citation>
    <scope>IDENTIFICATION</scope>
</reference>
<dbReference type="STRING" id="409849.ENSPMGP00000013278"/>
<dbReference type="Ensembl" id="ENSPMGT00000014173.1">
    <property type="protein sequence ID" value="ENSPMGP00000013278.1"/>
    <property type="gene ID" value="ENSPMGG00000010950.1"/>
</dbReference>
<protein>
    <recommendedName>
        <fullName evidence="1">CASAMP N-terminal domain-containing protein</fullName>
    </recommendedName>
</protein>
<keyword evidence="3" id="KW-1185">Reference proteome</keyword>